<evidence type="ECO:0000313" key="2">
    <source>
        <dbReference type="WBParaSite" id="PDA_v2.g26096.t1"/>
    </source>
</evidence>
<name>A0A914Q454_9BILA</name>
<evidence type="ECO:0000313" key="1">
    <source>
        <dbReference type="Proteomes" id="UP000887578"/>
    </source>
</evidence>
<keyword evidence="1" id="KW-1185">Reference proteome</keyword>
<dbReference type="AlphaFoldDB" id="A0A914Q454"/>
<dbReference type="WBParaSite" id="PDA_v2.g26096.t1">
    <property type="protein sequence ID" value="PDA_v2.g26096.t1"/>
    <property type="gene ID" value="PDA_v2.g26096"/>
</dbReference>
<sequence length="307" mass="37190">MIISKELYDKCCPSYKKGIDELEKKIAKIKHSDDDMATKLCETIMKFSNSYLTPREYWKYLMQRIYKEIDINDVEKLKANCRKIAKRALFHFYYNSEWNAIQYKIYGDSIIRMIFDDLSVCYFNAYDDKHLKLLNFQYNFYFESGKHKSSFRKYAVKSRDLEYPHAHLQEFMQEYERKSSRIPSAKITQQYKDNKKLYDKIKAVEHNVKEWFNLLLEVNDIDFVMHNVENRLGKNLFNIELWKLYLTFLEKHGEYSRLLEVLSLYCRFFMDDEEMKEKYQTQMAKFGFSNLSLKTVYAFPHDVKPAK</sequence>
<proteinExistence type="predicted"/>
<dbReference type="Proteomes" id="UP000887578">
    <property type="component" value="Unplaced"/>
</dbReference>
<protein>
    <submittedName>
        <fullName evidence="2">Uncharacterized protein</fullName>
    </submittedName>
</protein>
<reference evidence="2" key="1">
    <citation type="submission" date="2022-11" db="UniProtKB">
        <authorList>
            <consortium name="WormBaseParasite"/>
        </authorList>
    </citation>
    <scope>IDENTIFICATION</scope>
</reference>
<organism evidence="1 2">
    <name type="scientific">Panagrolaimus davidi</name>
    <dbReference type="NCBI Taxonomy" id="227884"/>
    <lineage>
        <taxon>Eukaryota</taxon>
        <taxon>Metazoa</taxon>
        <taxon>Ecdysozoa</taxon>
        <taxon>Nematoda</taxon>
        <taxon>Chromadorea</taxon>
        <taxon>Rhabditida</taxon>
        <taxon>Tylenchina</taxon>
        <taxon>Panagrolaimomorpha</taxon>
        <taxon>Panagrolaimoidea</taxon>
        <taxon>Panagrolaimidae</taxon>
        <taxon>Panagrolaimus</taxon>
    </lineage>
</organism>
<accession>A0A914Q454</accession>